<organism evidence="2 3">
    <name type="scientific">Rhodamnia argentea</name>
    <dbReference type="NCBI Taxonomy" id="178133"/>
    <lineage>
        <taxon>Eukaryota</taxon>
        <taxon>Viridiplantae</taxon>
        <taxon>Streptophyta</taxon>
        <taxon>Embryophyta</taxon>
        <taxon>Tracheophyta</taxon>
        <taxon>Spermatophyta</taxon>
        <taxon>Magnoliopsida</taxon>
        <taxon>eudicotyledons</taxon>
        <taxon>Gunneridae</taxon>
        <taxon>Pentapetalae</taxon>
        <taxon>rosids</taxon>
        <taxon>malvids</taxon>
        <taxon>Myrtales</taxon>
        <taxon>Myrtaceae</taxon>
        <taxon>Myrtoideae</taxon>
        <taxon>Myrteae</taxon>
        <taxon>Australasian group</taxon>
        <taxon>Rhodamnia</taxon>
    </lineage>
</organism>
<sequence>MAPVEATVVVLAAEALAAEALADMAPAEVRADTAPVEDLEATVVVLAEEAMEVRVVDPGEITAMVDREGMAPEAMVLEEAHTTVDASSPPLRGCGLVPHG</sequence>
<dbReference type="Proteomes" id="UP000827889">
    <property type="component" value="Chromosome 1"/>
</dbReference>
<accession>A0ABM3GST9</accession>
<dbReference type="RefSeq" id="XP_048127416.1">
    <property type="nucleotide sequence ID" value="XM_048271459.1"/>
</dbReference>
<dbReference type="GeneID" id="125312652"/>
<feature type="region of interest" description="Disordered" evidence="1">
    <location>
        <begin position="81"/>
        <end position="100"/>
    </location>
</feature>
<evidence type="ECO:0000313" key="3">
    <source>
        <dbReference type="RefSeq" id="XP_048127416.1"/>
    </source>
</evidence>
<keyword evidence="2" id="KW-1185">Reference proteome</keyword>
<reference evidence="3" key="2">
    <citation type="submission" date="2025-08" db="UniProtKB">
        <authorList>
            <consortium name="RefSeq"/>
        </authorList>
    </citation>
    <scope>IDENTIFICATION</scope>
    <source>
        <tissue evidence="3">Leaf</tissue>
    </source>
</reference>
<protein>
    <submittedName>
        <fullName evidence="3">Uncharacterized protein LOC125312652 isoform X2</fullName>
    </submittedName>
</protein>
<evidence type="ECO:0000256" key="1">
    <source>
        <dbReference type="SAM" id="MobiDB-lite"/>
    </source>
</evidence>
<name>A0ABM3GST9_9MYRT</name>
<reference evidence="2" key="1">
    <citation type="submission" date="2025-05" db="UniProtKB">
        <authorList>
            <consortium name="RefSeq"/>
        </authorList>
    </citation>
    <scope>NUCLEOTIDE SEQUENCE [LARGE SCALE GENOMIC DNA]</scope>
</reference>
<evidence type="ECO:0000313" key="2">
    <source>
        <dbReference type="Proteomes" id="UP000827889"/>
    </source>
</evidence>
<gene>
    <name evidence="3" type="primary">LOC125312652</name>
</gene>
<proteinExistence type="predicted"/>